<dbReference type="PANTHER" id="PTHR33798">
    <property type="entry name" value="FLAVOPROTEIN OXYGENASE"/>
    <property type="match status" value="1"/>
</dbReference>
<dbReference type="InterPro" id="IPR002563">
    <property type="entry name" value="Flavin_Rdtase-like_dom"/>
</dbReference>
<feature type="domain" description="Flavin reductase like" evidence="5">
    <location>
        <begin position="22"/>
        <end position="145"/>
    </location>
</feature>
<dbReference type="Proteomes" id="UP000256695">
    <property type="component" value="Unassembled WGS sequence"/>
</dbReference>
<dbReference type="GO" id="GO:0016646">
    <property type="term" value="F:oxidoreductase activity, acting on the CH-NH group of donors, NAD or NADP as acceptor"/>
    <property type="evidence" value="ECO:0007669"/>
    <property type="project" value="UniProtKB-ARBA"/>
</dbReference>
<dbReference type="PANTHER" id="PTHR33798:SF5">
    <property type="entry name" value="FLAVIN REDUCTASE LIKE DOMAIN-CONTAINING PROTEIN"/>
    <property type="match status" value="1"/>
</dbReference>
<name>A0A3D8J6S0_9HELI</name>
<dbReference type="AlphaFoldDB" id="A0A3D8J6S0"/>
<dbReference type="Pfam" id="PF01613">
    <property type="entry name" value="Flavin_Reduct"/>
    <property type="match status" value="1"/>
</dbReference>
<gene>
    <name evidence="6" type="ORF">CQA57_05925</name>
</gene>
<evidence type="ECO:0000256" key="2">
    <source>
        <dbReference type="ARBA" id="ARBA00022630"/>
    </source>
</evidence>
<evidence type="ECO:0000256" key="4">
    <source>
        <dbReference type="ARBA" id="ARBA00038054"/>
    </source>
</evidence>
<dbReference type="Gene3D" id="2.30.110.10">
    <property type="entry name" value="Electron Transport, Fmn-binding Protein, Chain A"/>
    <property type="match status" value="1"/>
</dbReference>
<dbReference type="OrthoDB" id="9794638at2"/>
<dbReference type="SUPFAM" id="SSF50475">
    <property type="entry name" value="FMN-binding split barrel"/>
    <property type="match status" value="1"/>
</dbReference>
<organism evidence="6 7">
    <name type="scientific">Helicobacter anseris</name>
    <dbReference type="NCBI Taxonomy" id="375926"/>
    <lineage>
        <taxon>Bacteria</taxon>
        <taxon>Pseudomonadati</taxon>
        <taxon>Campylobacterota</taxon>
        <taxon>Epsilonproteobacteria</taxon>
        <taxon>Campylobacterales</taxon>
        <taxon>Helicobacteraceae</taxon>
        <taxon>Helicobacter</taxon>
    </lineage>
</organism>
<dbReference type="InterPro" id="IPR012349">
    <property type="entry name" value="Split_barrel_FMN-bd"/>
</dbReference>
<comment type="caution">
    <text evidence="6">The sequence shown here is derived from an EMBL/GenBank/DDBJ whole genome shotgun (WGS) entry which is preliminary data.</text>
</comment>
<proteinExistence type="inferred from homology"/>
<keyword evidence="7" id="KW-1185">Reference proteome</keyword>
<evidence type="ECO:0000313" key="6">
    <source>
        <dbReference type="EMBL" id="RDU72980.1"/>
    </source>
</evidence>
<dbReference type="RefSeq" id="WP_115579314.1">
    <property type="nucleotide sequence ID" value="NZ_NXLX01000014.1"/>
</dbReference>
<protein>
    <submittedName>
        <fullName evidence="6">Flavin reductase</fullName>
    </submittedName>
</protein>
<dbReference type="EMBL" id="NXLX01000014">
    <property type="protein sequence ID" value="RDU72980.1"/>
    <property type="molecule type" value="Genomic_DNA"/>
</dbReference>
<keyword evidence="3" id="KW-0288">FMN</keyword>
<accession>A0A3D8J6S0</accession>
<evidence type="ECO:0000259" key="5">
    <source>
        <dbReference type="Pfam" id="PF01613"/>
    </source>
</evidence>
<keyword evidence="2" id="KW-0285">Flavoprotein</keyword>
<evidence type="ECO:0000256" key="1">
    <source>
        <dbReference type="ARBA" id="ARBA00001917"/>
    </source>
</evidence>
<reference evidence="6 7" key="1">
    <citation type="submission" date="2018-04" db="EMBL/GenBank/DDBJ databases">
        <title>Novel Campyloabacter and Helicobacter Species and Strains.</title>
        <authorList>
            <person name="Mannion A.J."/>
            <person name="Shen Z."/>
            <person name="Fox J.G."/>
        </authorList>
    </citation>
    <scope>NUCLEOTIDE SEQUENCE [LARGE SCALE GENOMIC DNA]</scope>
    <source>
        <strain evidence="6 7">MIT 04-9362</strain>
    </source>
</reference>
<evidence type="ECO:0000313" key="7">
    <source>
        <dbReference type="Proteomes" id="UP000256695"/>
    </source>
</evidence>
<comment type="similarity">
    <text evidence="4">Belongs to the flavoredoxin family.</text>
</comment>
<dbReference type="GO" id="GO:0010181">
    <property type="term" value="F:FMN binding"/>
    <property type="evidence" value="ECO:0007669"/>
    <property type="project" value="InterPro"/>
</dbReference>
<sequence length="195" mass="22092">MQINFSQISPLIKYKILSNSITPRPIAWIVTVSANGVINLAPFAFFAPISSDPVVFSICFSLKSNGESKDTFKNIMQEKKATICMCDVKNLKSLHLSSQELDSQTSEALAFNIELEIKNPLYPPVPKFTQAAFMCDFFDILEIGKSSKTLLLEAKEFFIQDDLYNPSFDFKLKNIGRVGKEYQVSEKYIHSRELL</sequence>
<evidence type="ECO:0000256" key="3">
    <source>
        <dbReference type="ARBA" id="ARBA00022643"/>
    </source>
</evidence>
<comment type="cofactor">
    <cofactor evidence="1">
        <name>FMN</name>
        <dbReference type="ChEBI" id="CHEBI:58210"/>
    </cofactor>
</comment>